<proteinExistence type="predicted"/>
<reference evidence="2" key="1">
    <citation type="submission" date="2013-11" db="EMBL/GenBank/DDBJ databases">
        <title>Genome sequence of the fusiform rust pathogen reveals effectors for host alternation and coevolution with pine.</title>
        <authorList>
            <consortium name="DOE Joint Genome Institute"/>
            <person name="Smith K."/>
            <person name="Pendleton A."/>
            <person name="Kubisiak T."/>
            <person name="Anderson C."/>
            <person name="Salamov A."/>
            <person name="Aerts A."/>
            <person name="Riley R."/>
            <person name="Clum A."/>
            <person name="Lindquist E."/>
            <person name="Ence D."/>
            <person name="Campbell M."/>
            <person name="Kronenberg Z."/>
            <person name="Feau N."/>
            <person name="Dhillon B."/>
            <person name="Hamelin R."/>
            <person name="Burleigh J."/>
            <person name="Smith J."/>
            <person name="Yandell M."/>
            <person name="Nelson C."/>
            <person name="Grigoriev I."/>
            <person name="Davis J."/>
        </authorList>
    </citation>
    <scope>NUCLEOTIDE SEQUENCE</scope>
    <source>
        <strain evidence="2">G11</strain>
    </source>
</reference>
<comment type="caution">
    <text evidence="2">The sequence shown here is derived from an EMBL/GenBank/DDBJ whole genome shotgun (WGS) entry which is preliminary data.</text>
</comment>
<feature type="coiled-coil region" evidence="1">
    <location>
        <begin position="25"/>
        <end position="143"/>
    </location>
</feature>
<evidence type="ECO:0000256" key="1">
    <source>
        <dbReference type="SAM" id="Coils"/>
    </source>
</evidence>
<dbReference type="Proteomes" id="UP000886653">
    <property type="component" value="Unassembled WGS sequence"/>
</dbReference>
<organism evidence="2 3">
    <name type="scientific">Cronartium quercuum f. sp. fusiforme G11</name>
    <dbReference type="NCBI Taxonomy" id="708437"/>
    <lineage>
        <taxon>Eukaryota</taxon>
        <taxon>Fungi</taxon>
        <taxon>Dikarya</taxon>
        <taxon>Basidiomycota</taxon>
        <taxon>Pucciniomycotina</taxon>
        <taxon>Pucciniomycetes</taxon>
        <taxon>Pucciniales</taxon>
        <taxon>Coleosporiaceae</taxon>
        <taxon>Cronartium</taxon>
    </lineage>
</organism>
<dbReference type="OrthoDB" id="10255000at2759"/>
<protein>
    <submittedName>
        <fullName evidence="2">Uncharacterized protein</fullName>
    </submittedName>
</protein>
<dbReference type="AlphaFoldDB" id="A0A9P6THK8"/>
<dbReference type="EMBL" id="MU167210">
    <property type="protein sequence ID" value="KAG0151855.1"/>
    <property type="molecule type" value="Genomic_DNA"/>
</dbReference>
<gene>
    <name evidence="2" type="ORF">CROQUDRAFT_401423</name>
</gene>
<keyword evidence="3" id="KW-1185">Reference proteome</keyword>
<name>A0A9P6THK8_9BASI</name>
<sequence>MRQLDQFETTIKAATDTQRQWRARLTTKQGEVESARETASELQKQISSLKQRASMIGSSPGSITEHKQAVNRASHLEKRLVATQAQLKTAEEKLAEAKTKVSAAEGSWQARLRELQERNRELEEKVRRERQGAKERMAELVGQISYLKEQVEGTDRRGKQLDSVIKATSGASV</sequence>
<accession>A0A9P6THK8</accession>
<evidence type="ECO:0000313" key="2">
    <source>
        <dbReference type="EMBL" id="KAG0151855.1"/>
    </source>
</evidence>
<keyword evidence="1" id="KW-0175">Coiled coil</keyword>
<evidence type="ECO:0000313" key="3">
    <source>
        <dbReference type="Proteomes" id="UP000886653"/>
    </source>
</evidence>
<dbReference type="Gene3D" id="1.10.287.1490">
    <property type="match status" value="1"/>
</dbReference>